<dbReference type="Proteomes" id="UP001265259">
    <property type="component" value="Unassembled WGS sequence"/>
</dbReference>
<protein>
    <recommendedName>
        <fullName evidence="2">Putative 4-hydroxy-4-methyl-2-oxoglutarate aldolase</fullName>
    </recommendedName>
    <alternativeName>
        <fullName evidence="3">Regulator of ribonuclease activity homolog</fullName>
    </alternativeName>
    <alternativeName>
        <fullName evidence="4">RraA-like protein</fullName>
    </alternativeName>
</protein>
<gene>
    <name evidence="5" type="ORF">RM543_13260</name>
</gene>
<evidence type="ECO:0000256" key="3">
    <source>
        <dbReference type="ARBA" id="ARBA00029596"/>
    </source>
</evidence>
<dbReference type="EMBL" id="JAVRHL010000003">
    <property type="protein sequence ID" value="MDT0683656.1"/>
    <property type="molecule type" value="Genomic_DNA"/>
</dbReference>
<evidence type="ECO:0000256" key="2">
    <source>
        <dbReference type="ARBA" id="ARBA00016549"/>
    </source>
</evidence>
<keyword evidence="6" id="KW-1185">Reference proteome</keyword>
<evidence type="ECO:0000256" key="4">
    <source>
        <dbReference type="ARBA" id="ARBA00030169"/>
    </source>
</evidence>
<dbReference type="RefSeq" id="WP_311692406.1">
    <property type="nucleotide sequence ID" value="NZ_JAVRHL010000003.1"/>
</dbReference>
<comment type="caution">
    <text evidence="5">The sequence shown here is derived from an EMBL/GenBank/DDBJ whole genome shotgun (WGS) entry which is preliminary data.</text>
</comment>
<dbReference type="PANTHER" id="PTHR33254">
    <property type="entry name" value="4-HYDROXY-4-METHYL-2-OXOGLUTARATE ALDOLASE 3-RELATED"/>
    <property type="match status" value="1"/>
</dbReference>
<organism evidence="5 6">
    <name type="scientific">Tropicimonas omnivorans</name>
    <dbReference type="NCBI Taxonomy" id="3075590"/>
    <lineage>
        <taxon>Bacteria</taxon>
        <taxon>Pseudomonadati</taxon>
        <taxon>Pseudomonadota</taxon>
        <taxon>Alphaproteobacteria</taxon>
        <taxon>Rhodobacterales</taxon>
        <taxon>Roseobacteraceae</taxon>
        <taxon>Tropicimonas</taxon>
    </lineage>
</organism>
<proteinExistence type="predicted"/>
<dbReference type="Gene3D" id="3.50.30.40">
    <property type="entry name" value="Ribonuclease E inhibitor RraA/RraA-like"/>
    <property type="match status" value="1"/>
</dbReference>
<dbReference type="SUPFAM" id="SSF89562">
    <property type="entry name" value="RraA-like"/>
    <property type="match status" value="1"/>
</dbReference>
<comment type="cofactor">
    <cofactor evidence="1">
        <name>a divalent metal cation</name>
        <dbReference type="ChEBI" id="CHEBI:60240"/>
    </cofactor>
</comment>
<evidence type="ECO:0000256" key="1">
    <source>
        <dbReference type="ARBA" id="ARBA00001968"/>
    </source>
</evidence>
<reference evidence="5 6" key="1">
    <citation type="submission" date="2023-09" db="EMBL/GenBank/DDBJ databases">
        <authorList>
            <person name="Rey-Velasco X."/>
        </authorList>
    </citation>
    <scope>NUCLEOTIDE SEQUENCE [LARGE SCALE GENOMIC DNA]</scope>
    <source>
        <strain evidence="5 6">F158</strain>
    </source>
</reference>
<dbReference type="CDD" id="cd16841">
    <property type="entry name" value="RraA_family"/>
    <property type="match status" value="1"/>
</dbReference>
<dbReference type="PANTHER" id="PTHR33254:SF4">
    <property type="entry name" value="4-HYDROXY-4-METHYL-2-OXOGLUTARATE ALDOLASE 3-RELATED"/>
    <property type="match status" value="1"/>
</dbReference>
<dbReference type="InterPro" id="IPR036704">
    <property type="entry name" value="RraA/RraA-like_sf"/>
</dbReference>
<dbReference type="InterPro" id="IPR005493">
    <property type="entry name" value="RraA/RraA-like"/>
</dbReference>
<accession>A0ABU3DIW2</accession>
<evidence type="ECO:0000313" key="6">
    <source>
        <dbReference type="Proteomes" id="UP001265259"/>
    </source>
</evidence>
<evidence type="ECO:0000313" key="5">
    <source>
        <dbReference type="EMBL" id="MDT0683656.1"/>
    </source>
</evidence>
<sequence length="219" mass="22925">MFETDYSPAEQDAIERLRAWYSGDVHDSMEALGHFGYLEGISLQGTLGDGAVVVGPAVTVSFKPSDRKGEPQDVYHNAIDNVPAGGVIVLDASCADGACSGELMSTGAKTAGAAATIVNGTVRDLAQVRRLGYPLFGTHPSPVGVSGRKEPAESQVPITIGRVTVKPGDVIFADIDGVVCVPRDHLIAIADEADANGKNEASARERILKGEKLQSVWPA</sequence>
<name>A0ABU3DIW2_9RHOB</name>
<dbReference type="Pfam" id="PF03737">
    <property type="entry name" value="RraA-like"/>
    <property type="match status" value="1"/>
</dbReference>